<dbReference type="AlphaFoldDB" id="A0A6A6SKT9"/>
<evidence type="ECO:0000313" key="3">
    <source>
        <dbReference type="Proteomes" id="UP000799324"/>
    </source>
</evidence>
<accession>A0A6A6SKT9</accession>
<dbReference type="OrthoDB" id="2958217at2759"/>
<name>A0A6A6SKT9_9PLEO</name>
<sequence length="499" mass="56687">MEDCVQNHRKCKVLNPRNSTLPKRILQLRAPRAFLKEHLQPRPEENYACLSHCWGPQGPTIKLTRNTEETLHRGMPIDDLPNTFAEAARVCLKLGITNLWIDALCIRQDDVDDWREAAATMAGIYENAFVTIAALCGKGSNDGLRPSFGDRFKIKKLRDTDLYVRQAYLEFPSRVNPDDTSVWPLLWRAWVFQEMWLSPRVIYFSAFQVTWQCHTASRSQDGFCDTGFANEEGPEDPERFWLGQWKDPVAAWHIVVDNYSKLNLTYESDRLPALAALADKMLQFRKSDAYIAGVWRNSLLSDIGWVTSGYRKHRTPNSRIPTWSWASLTLVGGIRYSFQNPHIISSVKVVDCSYTAIGPVNTGRVHDATITLRGPLLNFVANAVRLYGEDAFRVADSHFDPNKFAFMTSPDCDLVDAESPPVFNEIFKALLLYDGTDDKEWRVGGFGLLLREISDGEYIRIGAVEIFPTPHRSGLQDHISQEWLDNFIADLPVGEVSIV</sequence>
<gene>
    <name evidence="2" type="ORF">K491DRAFT_614401</name>
</gene>
<feature type="domain" description="Heterokaryon incompatibility" evidence="1">
    <location>
        <begin position="47"/>
        <end position="194"/>
    </location>
</feature>
<dbReference type="EMBL" id="MU004604">
    <property type="protein sequence ID" value="KAF2647567.1"/>
    <property type="molecule type" value="Genomic_DNA"/>
</dbReference>
<dbReference type="Pfam" id="PF06985">
    <property type="entry name" value="HET"/>
    <property type="match status" value="1"/>
</dbReference>
<proteinExistence type="predicted"/>
<dbReference type="PANTHER" id="PTHR33112:SF13">
    <property type="entry name" value="HETEROKARYON INCOMPATIBILITY DOMAIN-CONTAINING PROTEIN"/>
    <property type="match status" value="1"/>
</dbReference>
<dbReference type="Proteomes" id="UP000799324">
    <property type="component" value="Unassembled WGS sequence"/>
</dbReference>
<reference evidence="2" key="1">
    <citation type="journal article" date="2020" name="Stud. Mycol.">
        <title>101 Dothideomycetes genomes: a test case for predicting lifestyles and emergence of pathogens.</title>
        <authorList>
            <person name="Haridas S."/>
            <person name="Albert R."/>
            <person name="Binder M."/>
            <person name="Bloem J."/>
            <person name="Labutti K."/>
            <person name="Salamov A."/>
            <person name="Andreopoulos B."/>
            <person name="Baker S."/>
            <person name="Barry K."/>
            <person name="Bills G."/>
            <person name="Bluhm B."/>
            <person name="Cannon C."/>
            <person name="Castanera R."/>
            <person name="Culley D."/>
            <person name="Daum C."/>
            <person name="Ezra D."/>
            <person name="Gonzalez J."/>
            <person name="Henrissat B."/>
            <person name="Kuo A."/>
            <person name="Liang C."/>
            <person name="Lipzen A."/>
            <person name="Lutzoni F."/>
            <person name="Magnuson J."/>
            <person name="Mondo S."/>
            <person name="Nolan M."/>
            <person name="Ohm R."/>
            <person name="Pangilinan J."/>
            <person name="Park H.-J."/>
            <person name="Ramirez L."/>
            <person name="Alfaro M."/>
            <person name="Sun H."/>
            <person name="Tritt A."/>
            <person name="Yoshinaga Y."/>
            <person name="Zwiers L.-H."/>
            <person name="Turgeon B."/>
            <person name="Goodwin S."/>
            <person name="Spatafora J."/>
            <person name="Crous P."/>
            <person name="Grigoriev I."/>
        </authorList>
    </citation>
    <scope>NUCLEOTIDE SEQUENCE</scope>
    <source>
        <strain evidence="2">CBS 122681</strain>
    </source>
</reference>
<dbReference type="PANTHER" id="PTHR33112">
    <property type="entry name" value="DOMAIN PROTEIN, PUTATIVE-RELATED"/>
    <property type="match status" value="1"/>
</dbReference>
<keyword evidence="3" id="KW-1185">Reference proteome</keyword>
<organism evidence="2 3">
    <name type="scientific">Lophiostoma macrostomum CBS 122681</name>
    <dbReference type="NCBI Taxonomy" id="1314788"/>
    <lineage>
        <taxon>Eukaryota</taxon>
        <taxon>Fungi</taxon>
        <taxon>Dikarya</taxon>
        <taxon>Ascomycota</taxon>
        <taxon>Pezizomycotina</taxon>
        <taxon>Dothideomycetes</taxon>
        <taxon>Pleosporomycetidae</taxon>
        <taxon>Pleosporales</taxon>
        <taxon>Lophiostomataceae</taxon>
        <taxon>Lophiostoma</taxon>
    </lineage>
</organism>
<protein>
    <submittedName>
        <fullName evidence="2">HET-domain-containing protein</fullName>
    </submittedName>
</protein>
<evidence type="ECO:0000313" key="2">
    <source>
        <dbReference type="EMBL" id="KAF2647567.1"/>
    </source>
</evidence>
<dbReference type="InterPro" id="IPR010730">
    <property type="entry name" value="HET"/>
</dbReference>
<evidence type="ECO:0000259" key="1">
    <source>
        <dbReference type="Pfam" id="PF06985"/>
    </source>
</evidence>